<reference evidence="2 3" key="1">
    <citation type="submission" date="2021-01" db="EMBL/GenBank/DDBJ databases">
        <title>Draft genome sequence of Micromonospora sp. strain STR1s_6.</title>
        <authorList>
            <person name="Karlyshev A."/>
            <person name="Jawad R."/>
        </authorList>
    </citation>
    <scope>NUCLEOTIDE SEQUENCE [LARGE SCALE GENOMIC DNA]</scope>
    <source>
        <strain evidence="2 3">STR1S-6</strain>
    </source>
</reference>
<evidence type="ECO:0000313" key="3">
    <source>
        <dbReference type="Proteomes" id="UP000622245"/>
    </source>
</evidence>
<organism evidence="2 3">
    <name type="scientific">Micromonospora tarensis</name>
    <dbReference type="NCBI Taxonomy" id="2806100"/>
    <lineage>
        <taxon>Bacteria</taxon>
        <taxon>Bacillati</taxon>
        <taxon>Actinomycetota</taxon>
        <taxon>Actinomycetes</taxon>
        <taxon>Micromonosporales</taxon>
        <taxon>Micromonosporaceae</taxon>
        <taxon>Micromonospora</taxon>
    </lineage>
</organism>
<dbReference type="Proteomes" id="UP000622245">
    <property type="component" value="Unassembled WGS sequence"/>
</dbReference>
<name>A0ABS1YH77_9ACTN</name>
<evidence type="ECO:0000313" key="2">
    <source>
        <dbReference type="EMBL" id="MBM0276756.1"/>
    </source>
</evidence>
<keyword evidence="1" id="KW-0812">Transmembrane</keyword>
<comment type="caution">
    <text evidence="2">The sequence shown here is derived from an EMBL/GenBank/DDBJ whole genome shotgun (WGS) entry which is preliminary data.</text>
</comment>
<feature type="transmembrane region" description="Helical" evidence="1">
    <location>
        <begin position="6"/>
        <end position="31"/>
    </location>
</feature>
<protein>
    <submittedName>
        <fullName evidence="2">Uncharacterized protein</fullName>
    </submittedName>
</protein>
<dbReference type="RefSeq" id="WP_203149209.1">
    <property type="nucleotide sequence ID" value="NZ_JAEVHL010000068.1"/>
</dbReference>
<keyword evidence="3" id="KW-1185">Reference proteome</keyword>
<keyword evidence="1" id="KW-0472">Membrane</keyword>
<proteinExistence type="predicted"/>
<keyword evidence="1" id="KW-1133">Transmembrane helix</keyword>
<dbReference type="EMBL" id="JAEVHL010000068">
    <property type="protein sequence ID" value="MBM0276756.1"/>
    <property type="molecule type" value="Genomic_DNA"/>
</dbReference>
<sequence length="70" mass="7678">MIFEAMFAYVAVLALGLAAVLAVVYSVAWLWRLVRRGAAALPRGIKSLTIEPSPGSFNDSRDVWPMPKDD</sequence>
<accession>A0ABS1YH77</accession>
<evidence type="ECO:0000256" key="1">
    <source>
        <dbReference type="SAM" id="Phobius"/>
    </source>
</evidence>
<gene>
    <name evidence="2" type="ORF">JM949_15710</name>
</gene>